<evidence type="ECO:0000313" key="1">
    <source>
        <dbReference type="EMBL" id="QJR02880.1"/>
    </source>
</evidence>
<dbReference type="AlphaFoldDB" id="A0A6M4G7E6"/>
<organism evidence="1 2">
    <name type="scientific">Sphingobium yanoikuyae</name>
    <name type="common">Sphingomonas yanoikuyae</name>
    <dbReference type="NCBI Taxonomy" id="13690"/>
    <lineage>
        <taxon>Bacteria</taxon>
        <taxon>Pseudomonadati</taxon>
        <taxon>Pseudomonadota</taxon>
        <taxon>Alphaproteobacteria</taxon>
        <taxon>Sphingomonadales</taxon>
        <taxon>Sphingomonadaceae</taxon>
        <taxon>Sphingobium</taxon>
    </lineage>
</organism>
<dbReference type="EMBL" id="CP053021">
    <property type="protein sequence ID" value="QJR02880.1"/>
    <property type="molecule type" value="Genomic_DNA"/>
</dbReference>
<dbReference type="RefSeq" id="WP_169861242.1">
    <property type="nucleotide sequence ID" value="NZ_CP053021.1"/>
</dbReference>
<dbReference type="Proteomes" id="UP000502611">
    <property type="component" value="Chromosome"/>
</dbReference>
<reference evidence="1 2" key="1">
    <citation type="submission" date="2020-04" db="EMBL/GenBank/DDBJ databases">
        <title>The Whole Genome Analysis of High salt-tolerant Sphingobium yanoikuyae YC-XJ2 with Aryl organophosphorus flame retardants (aryl-OPFRs)-degrading capacity and characteristics of Related phosphotriesterase.</title>
        <authorList>
            <person name="Li X."/>
        </authorList>
    </citation>
    <scope>NUCLEOTIDE SEQUENCE [LARGE SCALE GENOMIC DNA]</scope>
    <source>
        <strain evidence="1 2">YC-XJ2</strain>
    </source>
</reference>
<evidence type="ECO:0000313" key="2">
    <source>
        <dbReference type="Proteomes" id="UP000502611"/>
    </source>
</evidence>
<sequence>MAAVVLVGWLSNVLTVLNQVGATVIATDVIRFALPVSFAVSTVQLYRALSSG</sequence>
<proteinExistence type="predicted"/>
<protein>
    <submittedName>
        <fullName evidence="1">Uncharacterized protein</fullName>
    </submittedName>
</protein>
<name>A0A6M4G7E6_SPHYA</name>
<accession>A0A6M4G7E6</accession>
<gene>
    <name evidence="1" type="ORF">HH800_12265</name>
</gene>